<comment type="caution">
    <text evidence="1">The sequence shown here is derived from an EMBL/GenBank/DDBJ whole genome shotgun (WGS) entry which is preliminary data.</text>
</comment>
<dbReference type="SUPFAM" id="SSF55781">
    <property type="entry name" value="GAF domain-like"/>
    <property type="match status" value="1"/>
</dbReference>
<sequence>MTLCSLYEQATFLLGGGVLELLVKFLGERVGRMAILQPDGDDLSFVDGVGIASSGAILHGGMDHIRRLLAQKSDQGVTVLEIDGAMDSDLEEDWSHIALLGGSPWVVAVMLPEDPDEETIRLLEGADGLVRIWDRHRSIEGIEKNMASLSYLLYAVKSALPSIFEPFPPEFLATFLVDVMRESFCPERISLLQDDGKSLSHLAGDECTLSDRGGIFSKEYLSPVPVPMDELHRFAVGSDNLDRLGELYSVVLPVISGSDRYFYLIKWGSLRSGEVSDVLELIGGVTVKAMAMSRLREEGASRVKELSRREFALRGLHRAILSLMENDREDELLSRVLDIFGEMTQSSRCFVVVYDKSVPGYIKWGDRSDGVVKMARHILAYREEPLILEPLHGVLSVDEAVGILRDHDLYFDDELYSDQGAMELVFPLRYWKTFVGFIAVSSSVTGSRYGDMDGLETLAASCAVAIRRCRLFGEVSMQRDLLDRQIRARDFLRDLAGEIQQIRSVDVLKESLRATLPLALDVEKADLVCGVEGLAEISDRIRPDESVIFSDRSVWVPLRSGGTLHGALKLTVEDPRSIGDDRLELMSLVGAFLAPRLEAMRSCHRDKVMDVGRMVEHLVKDFAEELALDGFEPSVIHGTISLSEEQERCCFRVVNDRSRTIAVLPFSWEGEIRQLFPPSDGWAPFVL</sequence>
<proteinExistence type="predicted"/>
<dbReference type="RefSeq" id="WP_236099743.1">
    <property type="nucleotide sequence ID" value="NZ_JAKGUD010000010.1"/>
</dbReference>
<dbReference type="Proteomes" id="UP001200430">
    <property type="component" value="Unassembled WGS sequence"/>
</dbReference>
<dbReference type="EMBL" id="JAKGUD010000010">
    <property type="protein sequence ID" value="MCF4143032.1"/>
    <property type="molecule type" value="Genomic_DNA"/>
</dbReference>
<name>A0ABS9EPB7_9BACT</name>
<organism evidence="1 2">
    <name type="scientific">Dethiosulfovibrio marinus</name>
    <dbReference type="NCBI Taxonomy" id="133532"/>
    <lineage>
        <taxon>Bacteria</taxon>
        <taxon>Thermotogati</taxon>
        <taxon>Synergistota</taxon>
        <taxon>Synergistia</taxon>
        <taxon>Synergistales</taxon>
        <taxon>Dethiosulfovibrionaceae</taxon>
        <taxon>Dethiosulfovibrio</taxon>
    </lineage>
</organism>
<dbReference type="Gene3D" id="3.30.450.40">
    <property type="match status" value="1"/>
</dbReference>
<evidence type="ECO:0000313" key="2">
    <source>
        <dbReference type="Proteomes" id="UP001200430"/>
    </source>
</evidence>
<accession>A0ABS9EPB7</accession>
<evidence type="ECO:0000313" key="1">
    <source>
        <dbReference type="EMBL" id="MCF4143032.1"/>
    </source>
</evidence>
<dbReference type="InterPro" id="IPR029016">
    <property type="entry name" value="GAF-like_dom_sf"/>
</dbReference>
<protein>
    <recommendedName>
        <fullName evidence="3">GAF domain-containing protein</fullName>
    </recommendedName>
</protein>
<gene>
    <name evidence="1" type="ORF">L2W38_09430</name>
</gene>
<keyword evidence="2" id="KW-1185">Reference proteome</keyword>
<reference evidence="1 2" key="1">
    <citation type="submission" date="2022-01" db="EMBL/GenBank/DDBJ databases">
        <title>Dethiosulfovibrio faecalis sp. nov., a novel proteolytic, non-sulfur-reducing bacterium isolated from a marine aquaculture solid waste bioreactor.</title>
        <authorList>
            <person name="Grabowski S."/>
            <person name="Apolinario E."/>
            <person name="Schneider N."/>
            <person name="Marshall C.W."/>
            <person name="Sowers K.R."/>
        </authorList>
    </citation>
    <scope>NUCLEOTIDE SEQUENCE [LARGE SCALE GENOMIC DNA]</scope>
    <source>
        <strain evidence="1 2">DSM 12537</strain>
    </source>
</reference>
<evidence type="ECO:0008006" key="3">
    <source>
        <dbReference type="Google" id="ProtNLM"/>
    </source>
</evidence>